<evidence type="ECO:0000313" key="2">
    <source>
        <dbReference type="EMBL" id="QDT44104.1"/>
    </source>
</evidence>
<evidence type="ECO:0000313" key="3">
    <source>
        <dbReference type="Proteomes" id="UP000317171"/>
    </source>
</evidence>
<dbReference type="Proteomes" id="UP000317171">
    <property type="component" value="Chromosome"/>
</dbReference>
<protein>
    <submittedName>
        <fullName evidence="2">Carboxymuconolactone decarboxylase family protein</fullName>
    </submittedName>
</protein>
<dbReference type="PANTHER" id="PTHR35446">
    <property type="entry name" value="SI:CH211-175M2.5"/>
    <property type="match status" value="1"/>
</dbReference>
<keyword evidence="3" id="KW-1185">Reference proteome</keyword>
<dbReference type="Gene3D" id="1.20.1290.10">
    <property type="entry name" value="AhpD-like"/>
    <property type="match status" value="1"/>
</dbReference>
<dbReference type="EMBL" id="CP036269">
    <property type="protein sequence ID" value="QDT44104.1"/>
    <property type="molecule type" value="Genomic_DNA"/>
</dbReference>
<dbReference type="SUPFAM" id="SSF69118">
    <property type="entry name" value="AhpD-like"/>
    <property type="match status" value="1"/>
</dbReference>
<evidence type="ECO:0000259" key="1">
    <source>
        <dbReference type="Pfam" id="PF02627"/>
    </source>
</evidence>
<accession>A0A517RJQ5</accession>
<sequence>MPRLTAIAPEAAEGKSKALLEGVQAQLGMTPNLMRTMAHSPAVLDAYLKFSGTLAEGSLSKQHREQISLTVGESNQCGYCLAAHATLGKMVGLEPEQIQQSRSGSDTDPATDALLKFSRKILEKQGFVSDQDLEDVRRAGHDDPAIAEVVANVALNIFTNYFNHMAQTEIDFPEVEPLDSHGAACCQTEGSTCS</sequence>
<dbReference type="PANTHER" id="PTHR35446:SF3">
    <property type="entry name" value="CMD DOMAIN-CONTAINING PROTEIN"/>
    <property type="match status" value="1"/>
</dbReference>
<name>A0A517RJQ5_9PLAN</name>
<dbReference type="InterPro" id="IPR004675">
    <property type="entry name" value="AhpD_core"/>
</dbReference>
<dbReference type="GO" id="GO:0051920">
    <property type="term" value="F:peroxiredoxin activity"/>
    <property type="evidence" value="ECO:0007669"/>
    <property type="project" value="InterPro"/>
</dbReference>
<feature type="domain" description="Carboxymuconolactone decarboxylase-like" evidence="1">
    <location>
        <begin position="41"/>
        <end position="114"/>
    </location>
</feature>
<dbReference type="OrthoDB" id="9801997at2"/>
<reference evidence="2 3" key="1">
    <citation type="submission" date="2019-02" db="EMBL/GenBank/DDBJ databases">
        <title>Deep-cultivation of Planctomycetes and their phenomic and genomic characterization uncovers novel biology.</title>
        <authorList>
            <person name="Wiegand S."/>
            <person name="Jogler M."/>
            <person name="Boedeker C."/>
            <person name="Pinto D."/>
            <person name="Vollmers J."/>
            <person name="Rivas-Marin E."/>
            <person name="Kohn T."/>
            <person name="Peeters S.H."/>
            <person name="Heuer A."/>
            <person name="Rast P."/>
            <person name="Oberbeckmann S."/>
            <person name="Bunk B."/>
            <person name="Jeske O."/>
            <person name="Meyerdierks A."/>
            <person name="Storesund J.E."/>
            <person name="Kallscheuer N."/>
            <person name="Luecker S."/>
            <person name="Lage O.M."/>
            <person name="Pohl T."/>
            <person name="Merkel B.J."/>
            <person name="Hornburger P."/>
            <person name="Mueller R.-W."/>
            <person name="Bruemmer F."/>
            <person name="Labrenz M."/>
            <person name="Spormann A.M."/>
            <person name="Op den Camp H."/>
            <person name="Overmann J."/>
            <person name="Amann R."/>
            <person name="Jetten M.S.M."/>
            <person name="Mascher T."/>
            <person name="Medema M.H."/>
            <person name="Devos D.P."/>
            <person name="Kaster A.-K."/>
            <person name="Ovreas L."/>
            <person name="Rohde M."/>
            <person name="Galperin M.Y."/>
            <person name="Jogler C."/>
        </authorList>
    </citation>
    <scope>NUCLEOTIDE SEQUENCE [LARGE SCALE GENOMIC DNA]</scope>
    <source>
        <strain evidence="2 3">Pan241w</strain>
    </source>
</reference>
<organism evidence="2 3">
    <name type="scientific">Gimesia alba</name>
    <dbReference type="NCBI Taxonomy" id="2527973"/>
    <lineage>
        <taxon>Bacteria</taxon>
        <taxon>Pseudomonadati</taxon>
        <taxon>Planctomycetota</taxon>
        <taxon>Planctomycetia</taxon>
        <taxon>Planctomycetales</taxon>
        <taxon>Planctomycetaceae</taxon>
        <taxon>Gimesia</taxon>
    </lineage>
</organism>
<dbReference type="RefSeq" id="WP_145219281.1">
    <property type="nucleotide sequence ID" value="NZ_CP036269.1"/>
</dbReference>
<dbReference type="NCBIfam" id="TIGR00778">
    <property type="entry name" value="ahpD_dom"/>
    <property type="match status" value="1"/>
</dbReference>
<dbReference type="KEGG" id="gaz:Pan241w_42100"/>
<proteinExistence type="predicted"/>
<gene>
    <name evidence="2" type="ORF">Pan241w_42100</name>
</gene>
<dbReference type="Pfam" id="PF02627">
    <property type="entry name" value="CMD"/>
    <property type="match status" value="1"/>
</dbReference>
<dbReference type="AlphaFoldDB" id="A0A517RJQ5"/>
<dbReference type="InterPro" id="IPR029032">
    <property type="entry name" value="AhpD-like"/>
</dbReference>
<dbReference type="InterPro" id="IPR003779">
    <property type="entry name" value="CMD-like"/>
</dbReference>